<evidence type="ECO:0000256" key="3">
    <source>
        <dbReference type="ARBA" id="ARBA00022634"/>
    </source>
</evidence>
<dbReference type="SUPFAM" id="SSF57716">
    <property type="entry name" value="Glucocorticoid receptor-like (DNA-binding domain)"/>
    <property type="match status" value="1"/>
</dbReference>
<dbReference type="Pfam" id="PF00265">
    <property type="entry name" value="TK"/>
    <property type="match status" value="1"/>
</dbReference>
<evidence type="ECO:0000256" key="9">
    <source>
        <dbReference type="PIRSR" id="PIRSR035805-2"/>
    </source>
</evidence>
<feature type="active site" description="Proton acceptor" evidence="8">
    <location>
        <position position="78"/>
    </location>
</feature>
<reference evidence="12 13" key="1">
    <citation type="journal article" date="2010" name="Proc. Natl. Acad. Sci. U.S.A.">
        <title>Giant virus with a remarkable complement of genes infects marine zooplankton.</title>
        <authorList>
            <person name="Fischer M.G."/>
            <person name="Allen M.J."/>
            <person name="Wilson W.H."/>
            <person name="Suttle C.A."/>
        </authorList>
    </citation>
    <scope>NUCLEOTIDE SEQUENCE [LARGE SCALE GENOMIC DNA]</scope>
    <source>
        <strain evidence="12 13">BV-PW1</strain>
    </source>
</reference>
<evidence type="ECO:0000256" key="1">
    <source>
        <dbReference type="ARBA" id="ARBA00007587"/>
    </source>
</evidence>
<dbReference type="KEGG" id="vg:9887563"/>
<dbReference type="Gene3D" id="3.40.50.300">
    <property type="entry name" value="P-loop containing nucleotide triphosphate hydrolases"/>
    <property type="match status" value="1"/>
</dbReference>
<feature type="binding site" evidence="9">
    <location>
        <begin position="157"/>
        <end position="160"/>
    </location>
    <ligand>
        <name>substrate</name>
    </ligand>
</feature>
<dbReference type="OrthoDB" id="9611at10239"/>
<evidence type="ECO:0000256" key="6">
    <source>
        <dbReference type="ARBA" id="ARBA00022777"/>
    </source>
</evidence>
<dbReference type="Proteomes" id="UP000029781">
    <property type="component" value="Segment"/>
</dbReference>
<comment type="catalytic activity">
    <reaction evidence="10">
        <text>thymidine + ATP = dTMP + ADP + H(+)</text>
        <dbReference type="Rhea" id="RHEA:19129"/>
        <dbReference type="ChEBI" id="CHEBI:15378"/>
        <dbReference type="ChEBI" id="CHEBI:17748"/>
        <dbReference type="ChEBI" id="CHEBI:30616"/>
        <dbReference type="ChEBI" id="CHEBI:63528"/>
        <dbReference type="ChEBI" id="CHEBI:456216"/>
        <dbReference type="EC" id="2.7.1.21"/>
    </reaction>
</comment>
<dbReference type="EMBL" id="GU244497">
    <property type="protein sequence ID" value="ADO67194.1"/>
    <property type="molecule type" value="Genomic_DNA"/>
</dbReference>
<dbReference type="PANTHER" id="PTHR11441">
    <property type="entry name" value="THYMIDINE KINASE"/>
    <property type="match status" value="1"/>
</dbReference>
<evidence type="ECO:0000256" key="2">
    <source>
        <dbReference type="ARBA" id="ARBA00012118"/>
    </source>
</evidence>
<dbReference type="InterPro" id="IPR027417">
    <property type="entry name" value="P-loop_NTPase"/>
</dbReference>
<evidence type="ECO:0000313" key="12">
    <source>
        <dbReference type="EMBL" id="ADO67194.1"/>
    </source>
</evidence>
<evidence type="ECO:0000256" key="4">
    <source>
        <dbReference type="ARBA" id="ARBA00022679"/>
    </source>
</evidence>
<keyword evidence="3 10" id="KW-0237">DNA synthesis</keyword>
<sequence>MKLYLIIGPMFSGKTSFIIKKFNSNNTLAIKPIIDNRYNTKEIVSHDNIKIPCMSISNLCSLINKIDFNEFKNIIIDEGQFFEDIDKFINMIENYHINIYIAALNGDFNRQPFKIISNLYARADEIFFKQGKCYFCDNKSSFSLKFNKNTNYLNSQIDVGGSEKYHPVCGNCYINSLKRHVSHKFLEV</sequence>
<dbReference type="GO" id="GO:0005524">
    <property type="term" value="F:ATP binding"/>
    <property type="evidence" value="ECO:0007669"/>
    <property type="project" value="UniProtKB-KW"/>
</dbReference>
<evidence type="ECO:0000313" key="13">
    <source>
        <dbReference type="Proteomes" id="UP000029781"/>
    </source>
</evidence>
<dbReference type="PIRSF" id="PIRSF035805">
    <property type="entry name" value="TK_cell"/>
    <property type="match status" value="1"/>
</dbReference>
<dbReference type="GO" id="GO:0071897">
    <property type="term" value="P:DNA biosynthetic process"/>
    <property type="evidence" value="ECO:0007669"/>
    <property type="project" value="UniProtKB-KW"/>
</dbReference>
<keyword evidence="5 10" id="KW-0547">Nucleotide-binding</keyword>
<dbReference type="GeneID" id="9887563"/>
<comment type="similarity">
    <text evidence="1 11">Belongs to the thymidine kinase family.</text>
</comment>
<keyword evidence="4 10" id="KW-0808">Transferase</keyword>
<dbReference type="InterPro" id="IPR001267">
    <property type="entry name" value="Thymidine_kinase"/>
</dbReference>
<proteinExistence type="inferred from homology"/>
<dbReference type="SUPFAM" id="SSF52540">
    <property type="entry name" value="P-loop containing nucleoside triphosphate hydrolases"/>
    <property type="match status" value="1"/>
</dbReference>
<name>E3T4T1_CROVB</name>
<accession>E3T4T1</accession>
<keyword evidence="6 10" id="KW-0418">Kinase</keyword>
<dbReference type="RefSeq" id="YP_003969793.1">
    <property type="nucleotide sequence ID" value="NC_014637.1"/>
</dbReference>
<evidence type="ECO:0000256" key="7">
    <source>
        <dbReference type="ARBA" id="ARBA00022840"/>
    </source>
</evidence>
<keyword evidence="13" id="KW-1185">Reference proteome</keyword>
<evidence type="ECO:0000256" key="8">
    <source>
        <dbReference type="PIRSR" id="PIRSR035805-1"/>
    </source>
</evidence>
<dbReference type="EC" id="2.7.1.21" evidence="2 10"/>
<keyword evidence="7 10" id="KW-0067">ATP-binding</keyword>
<dbReference type="PANTHER" id="PTHR11441:SF0">
    <property type="entry name" value="THYMIDINE KINASE, CYTOSOLIC"/>
    <property type="match status" value="1"/>
</dbReference>
<evidence type="ECO:0000256" key="11">
    <source>
        <dbReference type="RuleBase" id="RU004165"/>
    </source>
</evidence>
<dbReference type="GO" id="GO:0004797">
    <property type="term" value="F:thymidine kinase activity"/>
    <property type="evidence" value="ECO:0007669"/>
    <property type="project" value="UniProtKB-EC"/>
</dbReference>
<protein>
    <recommendedName>
        <fullName evidence="2 10">Thymidine kinase</fullName>
        <ecNumber evidence="2 10">2.7.1.21</ecNumber>
    </recommendedName>
</protein>
<dbReference type="Gene3D" id="3.30.60.20">
    <property type="match status" value="1"/>
</dbReference>
<dbReference type="GO" id="GO:0046104">
    <property type="term" value="P:thymidine metabolic process"/>
    <property type="evidence" value="ECO:0007669"/>
    <property type="project" value="TreeGrafter"/>
</dbReference>
<organism evidence="12 13">
    <name type="scientific">Cafeteria roenbergensis virus (strain BV-PW1)</name>
    <name type="common">CroV</name>
    <dbReference type="NCBI Taxonomy" id="693272"/>
    <lineage>
        <taxon>Viruses</taxon>
        <taxon>Varidnaviria</taxon>
        <taxon>Bamfordvirae</taxon>
        <taxon>Nucleocytoviricota</taxon>
        <taxon>Megaviricetes</taxon>
        <taxon>Imitervirales</taxon>
        <taxon>Mimiviridae</taxon>
        <taxon>Aliimimivirinae</taxon>
        <taxon>Rheavirus</taxon>
        <taxon>Rheavirus sinusmexicani</taxon>
    </lineage>
</organism>
<organismHost>
    <name type="scientific">Cafeteria roenbergensis</name>
    <name type="common">Marine flagellate</name>
    <dbReference type="NCBI Taxonomy" id="33653"/>
</organismHost>
<feature type="binding site" evidence="9">
    <location>
        <position position="165"/>
    </location>
    <ligand>
        <name>substrate</name>
    </ligand>
</feature>
<evidence type="ECO:0000256" key="10">
    <source>
        <dbReference type="RuleBase" id="RU000544"/>
    </source>
</evidence>
<evidence type="ECO:0000256" key="5">
    <source>
        <dbReference type="ARBA" id="ARBA00022741"/>
    </source>
</evidence>
<gene>
    <name evidence="12" type="ORF">crov161</name>
</gene>